<dbReference type="InterPro" id="IPR004839">
    <property type="entry name" value="Aminotransferase_I/II_large"/>
</dbReference>
<protein>
    <submittedName>
        <fullName evidence="7">Aminotransferase</fullName>
    </submittedName>
</protein>
<evidence type="ECO:0000256" key="3">
    <source>
        <dbReference type="ARBA" id="ARBA00022576"/>
    </source>
</evidence>
<evidence type="ECO:0000313" key="8">
    <source>
        <dbReference type="Proteomes" id="UP000030140"/>
    </source>
</evidence>
<dbReference type="Pfam" id="PF00155">
    <property type="entry name" value="Aminotran_1_2"/>
    <property type="match status" value="1"/>
</dbReference>
<dbReference type="FunFam" id="3.40.640.10:FF:000033">
    <property type="entry name" value="Aspartate aminotransferase"/>
    <property type="match status" value="1"/>
</dbReference>
<dbReference type="InterPro" id="IPR051326">
    <property type="entry name" value="Kynurenine-oxoglutarate_AT"/>
</dbReference>
<sequence length="380" mass="43199">MHFISKLPDVGTTIFTVMSKLAHQEGAINLAQGFPGFDSDPKLQQLVTKAMSDGYNQYAPMPGVYGLREQIANKINTLYDSDYHPESEVTVTAGATQAIYTIVSAFIRPRDEVIVLKPAYDCYEPAVTVNGGAIVPIQLKAPLYKVNWSAVERAITPKTKMLFINTPHNPTGTILDKEDMMELSRILKGTDIILLSDEVYEHIVFDGKKHESVARYPELRARSFITASFGKTFHNTGWKMGYTVAPKALMEEFQKVHQFNVFSVHHPSQKAFATYLKEPEHYLRLNDFFQQKRDLFLDLIKDSRFKVTPAAGTYFQMLDYSEITQKEDVDFAKRLTKDHKVASIPTSVFNLHQEDFKMLRFCFAKDDETLKKAATILCNI</sequence>
<dbReference type="GO" id="GO:0030170">
    <property type="term" value="F:pyridoxal phosphate binding"/>
    <property type="evidence" value="ECO:0007669"/>
    <property type="project" value="InterPro"/>
</dbReference>
<feature type="domain" description="Aminotransferase class I/classII large" evidence="6">
    <location>
        <begin position="28"/>
        <end position="375"/>
    </location>
</feature>
<dbReference type="OrthoDB" id="9802328at2"/>
<evidence type="ECO:0000256" key="2">
    <source>
        <dbReference type="ARBA" id="ARBA00007441"/>
    </source>
</evidence>
<evidence type="ECO:0000259" key="6">
    <source>
        <dbReference type="Pfam" id="PF00155"/>
    </source>
</evidence>
<dbReference type="PATRIC" id="fig|1300343.5.peg.431"/>
<keyword evidence="8" id="KW-1185">Reference proteome</keyword>
<keyword evidence="5" id="KW-0663">Pyridoxal phosphate</keyword>
<dbReference type="NCBIfam" id="NF006569">
    <property type="entry name" value="PRK09082.1"/>
    <property type="match status" value="1"/>
</dbReference>
<comment type="similarity">
    <text evidence="2">Belongs to the class-I pyridoxal-phosphate-dependent aminotransferase family.</text>
</comment>
<dbReference type="KEGG" id="ddo:I597_0428"/>
<dbReference type="InterPro" id="IPR015422">
    <property type="entry name" value="PyrdxlP-dep_Trfase_small"/>
</dbReference>
<dbReference type="Proteomes" id="UP000030140">
    <property type="component" value="Unassembled WGS sequence"/>
</dbReference>
<dbReference type="PANTHER" id="PTHR43807">
    <property type="entry name" value="FI04487P"/>
    <property type="match status" value="1"/>
</dbReference>
<dbReference type="Gene3D" id="3.90.1150.10">
    <property type="entry name" value="Aspartate Aminotransferase, domain 1"/>
    <property type="match status" value="1"/>
</dbReference>
<dbReference type="NCBIfam" id="NF009079">
    <property type="entry name" value="PRK12414.1"/>
    <property type="match status" value="1"/>
</dbReference>
<name>A0A0A2GWQ2_9FLAO</name>
<evidence type="ECO:0000256" key="5">
    <source>
        <dbReference type="ARBA" id="ARBA00022898"/>
    </source>
</evidence>
<gene>
    <name evidence="7" type="ORF">NV36_07795</name>
</gene>
<evidence type="ECO:0000313" key="7">
    <source>
        <dbReference type="EMBL" id="KGO06756.1"/>
    </source>
</evidence>
<evidence type="ECO:0000256" key="4">
    <source>
        <dbReference type="ARBA" id="ARBA00022679"/>
    </source>
</evidence>
<comment type="caution">
    <text evidence="7">The sequence shown here is derived from an EMBL/GenBank/DDBJ whole genome shotgun (WGS) entry which is preliminary data.</text>
</comment>
<keyword evidence="4 7" id="KW-0808">Transferase</keyword>
<dbReference type="RefSeq" id="WP_035325936.1">
    <property type="nucleotide sequence ID" value="NZ_CP015125.1"/>
</dbReference>
<reference evidence="7 8" key="1">
    <citation type="submission" date="2014-10" db="EMBL/GenBank/DDBJ databases">
        <title>Draft genome sequence of the proteorhodopsin-containing marine bacterium Dokdonia donghaensis.</title>
        <authorList>
            <person name="Gomez-Consarnau L."/>
            <person name="Gonzalez J.M."/>
            <person name="Riedel T."/>
            <person name="Jaenicke S."/>
            <person name="Wagner-Doebler I."/>
            <person name="Fuhrman J.A."/>
        </authorList>
    </citation>
    <scope>NUCLEOTIDE SEQUENCE [LARGE SCALE GENOMIC DNA]</scope>
    <source>
        <strain evidence="7 8">DSW-1</strain>
    </source>
</reference>
<dbReference type="GO" id="GO:0016212">
    <property type="term" value="F:kynurenine-oxoglutarate transaminase activity"/>
    <property type="evidence" value="ECO:0007669"/>
    <property type="project" value="TreeGrafter"/>
</dbReference>
<dbReference type="AlphaFoldDB" id="A0A0A2GWQ2"/>
<accession>A0A0A2GWQ2</accession>
<dbReference type="SUPFAM" id="SSF53383">
    <property type="entry name" value="PLP-dependent transferases"/>
    <property type="match status" value="1"/>
</dbReference>
<comment type="cofactor">
    <cofactor evidence="1">
        <name>pyridoxal 5'-phosphate</name>
        <dbReference type="ChEBI" id="CHEBI:597326"/>
    </cofactor>
</comment>
<organism evidence="7 8">
    <name type="scientific">Dokdonia donghaensis DSW-1</name>
    <dbReference type="NCBI Taxonomy" id="1300343"/>
    <lineage>
        <taxon>Bacteria</taxon>
        <taxon>Pseudomonadati</taxon>
        <taxon>Bacteroidota</taxon>
        <taxon>Flavobacteriia</taxon>
        <taxon>Flavobacteriales</taxon>
        <taxon>Flavobacteriaceae</taxon>
        <taxon>Dokdonia</taxon>
    </lineage>
</organism>
<dbReference type="Gene3D" id="3.40.640.10">
    <property type="entry name" value="Type I PLP-dependent aspartate aminotransferase-like (Major domain)"/>
    <property type="match status" value="1"/>
</dbReference>
<dbReference type="CDD" id="cd00609">
    <property type="entry name" value="AAT_like"/>
    <property type="match status" value="1"/>
</dbReference>
<keyword evidence="3 7" id="KW-0032">Aminotransferase</keyword>
<dbReference type="InterPro" id="IPR015421">
    <property type="entry name" value="PyrdxlP-dep_Trfase_major"/>
</dbReference>
<dbReference type="PANTHER" id="PTHR43807:SF20">
    <property type="entry name" value="FI04487P"/>
    <property type="match status" value="1"/>
</dbReference>
<dbReference type="InterPro" id="IPR015424">
    <property type="entry name" value="PyrdxlP-dep_Trfase"/>
</dbReference>
<evidence type="ECO:0000256" key="1">
    <source>
        <dbReference type="ARBA" id="ARBA00001933"/>
    </source>
</evidence>
<dbReference type="EMBL" id="JSAQ01000001">
    <property type="protein sequence ID" value="KGO06756.1"/>
    <property type="molecule type" value="Genomic_DNA"/>
</dbReference>
<proteinExistence type="inferred from homology"/>
<dbReference type="GO" id="GO:0005737">
    <property type="term" value="C:cytoplasm"/>
    <property type="evidence" value="ECO:0007669"/>
    <property type="project" value="TreeGrafter"/>
</dbReference>